<dbReference type="InterPro" id="IPR036388">
    <property type="entry name" value="WH-like_DNA-bd_sf"/>
</dbReference>
<dbReference type="Proteomes" id="UP000539146">
    <property type="component" value="Unassembled WGS sequence"/>
</dbReference>
<dbReference type="GO" id="GO:0003677">
    <property type="term" value="F:DNA binding"/>
    <property type="evidence" value="ECO:0007669"/>
    <property type="project" value="InterPro"/>
</dbReference>
<organism evidence="3 4">
    <name type="scientific">Curtobacterium citreum</name>
    <dbReference type="NCBI Taxonomy" id="2036"/>
    <lineage>
        <taxon>Bacteria</taxon>
        <taxon>Bacillati</taxon>
        <taxon>Actinomycetota</taxon>
        <taxon>Actinomycetes</taxon>
        <taxon>Micrococcales</taxon>
        <taxon>Microbacteriaceae</taxon>
        <taxon>Curtobacterium</taxon>
    </lineage>
</organism>
<feature type="domain" description="HTH iclR-type" evidence="2">
    <location>
        <begin position="36"/>
        <end position="67"/>
    </location>
</feature>
<sequence length="387" mass="40210">MTDQLVVTPPEPGAAWPVLTDATRAALRQILVHGVLSRAEIARALGLSRASLTRAVRTLQEHGFVTEVGTGVRGATGRPSELLRASSGSWEFLGVKLTPDRVYAAVTDLGGRVLALHEEALRDTAPGALVAQVAEVVGALRGASPAISALGVSVPGDVVTRGGITVVEVSQFLGWRDVALSGLLEEATGLVTFTSNDVDALTAKEHWIGAGAGVRSMALVTVGTGVGFGLVTNGEVSEGSHGRFGRVGHLPVYGGGPDCGVGHHGCVSSYLPSSIIVKNAGAADDGYDEVVERARDGEPRALQAFRDAGTALGALLSSVVTLVDPESIVLTGDGLPVYDIARAEVDEAFRQGLRPYDAAVPIVVQPFEFSEWARAAAVLAIRRSLRY</sequence>
<gene>
    <name evidence="3" type="ORF">HP467_13480</name>
</gene>
<comment type="caution">
    <text evidence="3">The sequence shown here is derived from an EMBL/GenBank/DDBJ whole genome shotgun (WGS) entry which is preliminary data.</text>
</comment>
<evidence type="ECO:0000259" key="2">
    <source>
        <dbReference type="Pfam" id="PF09339"/>
    </source>
</evidence>
<dbReference type="PANTHER" id="PTHR18964">
    <property type="entry name" value="ROK (REPRESSOR, ORF, KINASE) FAMILY"/>
    <property type="match status" value="1"/>
</dbReference>
<dbReference type="Pfam" id="PF00480">
    <property type="entry name" value="ROK"/>
    <property type="match status" value="1"/>
</dbReference>
<dbReference type="Pfam" id="PF09339">
    <property type="entry name" value="HTH_IclR"/>
    <property type="match status" value="1"/>
</dbReference>
<dbReference type="InterPro" id="IPR049874">
    <property type="entry name" value="ROK_cs"/>
</dbReference>
<dbReference type="Gene3D" id="3.30.420.40">
    <property type="match status" value="2"/>
</dbReference>
<evidence type="ECO:0000256" key="1">
    <source>
        <dbReference type="ARBA" id="ARBA00006479"/>
    </source>
</evidence>
<dbReference type="InterPro" id="IPR011991">
    <property type="entry name" value="ArsR-like_HTH"/>
</dbReference>
<dbReference type="SUPFAM" id="SSF46785">
    <property type="entry name" value="Winged helix' DNA-binding domain"/>
    <property type="match status" value="1"/>
</dbReference>
<dbReference type="InterPro" id="IPR018335">
    <property type="entry name" value="Tscrpt_reg_HTH_Crp-type_CS"/>
</dbReference>
<dbReference type="PANTHER" id="PTHR18964:SF149">
    <property type="entry name" value="BIFUNCTIONAL UDP-N-ACETYLGLUCOSAMINE 2-EPIMERASE_N-ACETYLMANNOSAMINE KINASE"/>
    <property type="match status" value="1"/>
</dbReference>
<proteinExistence type="inferred from homology"/>
<dbReference type="InterPro" id="IPR005471">
    <property type="entry name" value="Tscrpt_reg_IclR_N"/>
</dbReference>
<dbReference type="PROSITE" id="PS01125">
    <property type="entry name" value="ROK"/>
    <property type="match status" value="1"/>
</dbReference>
<comment type="similarity">
    <text evidence="1">Belongs to the ROK (NagC/XylR) family.</text>
</comment>
<dbReference type="Gene3D" id="1.10.10.10">
    <property type="entry name" value="Winged helix-like DNA-binding domain superfamily/Winged helix DNA-binding domain"/>
    <property type="match status" value="1"/>
</dbReference>
<dbReference type="CDD" id="cd00090">
    <property type="entry name" value="HTH_ARSR"/>
    <property type="match status" value="1"/>
</dbReference>
<dbReference type="InterPro" id="IPR000600">
    <property type="entry name" value="ROK"/>
</dbReference>
<reference evidence="3 4" key="1">
    <citation type="submission" date="2020-05" db="EMBL/GenBank/DDBJ databases">
        <title>Genome Sequencing of Type Strains.</title>
        <authorList>
            <person name="Lemaire J.F."/>
            <person name="Inderbitzin P."/>
            <person name="Gregorio O.A."/>
            <person name="Collins S.B."/>
            <person name="Wespe N."/>
            <person name="Knight-Connoni V."/>
        </authorList>
    </citation>
    <scope>NUCLEOTIDE SEQUENCE [LARGE SCALE GENOMIC DNA]</scope>
    <source>
        <strain evidence="3 4">DSM 20512</strain>
    </source>
</reference>
<name>A0A850DWH5_9MICO</name>
<dbReference type="InterPro" id="IPR036390">
    <property type="entry name" value="WH_DNA-bd_sf"/>
</dbReference>
<evidence type="ECO:0000313" key="3">
    <source>
        <dbReference type="EMBL" id="NUU29109.1"/>
    </source>
</evidence>
<protein>
    <submittedName>
        <fullName evidence="3">ROK family transcriptional regulator</fullName>
    </submittedName>
</protein>
<dbReference type="PROSITE" id="PS00042">
    <property type="entry name" value="HTH_CRP_1"/>
    <property type="match status" value="1"/>
</dbReference>
<dbReference type="GO" id="GO:0003700">
    <property type="term" value="F:DNA-binding transcription factor activity"/>
    <property type="evidence" value="ECO:0007669"/>
    <property type="project" value="InterPro"/>
</dbReference>
<dbReference type="AlphaFoldDB" id="A0A850DWH5"/>
<evidence type="ECO:0000313" key="4">
    <source>
        <dbReference type="Proteomes" id="UP000539146"/>
    </source>
</evidence>
<accession>A0A850DWH5</accession>
<dbReference type="RefSeq" id="WP_175326491.1">
    <property type="nucleotide sequence ID" value="NZ_BAAAWP010000001.1"/>
</dbReference>
<dbReference type="InterPro" id="IPR043129">
    <property type="entry name" value="ATPase_NBD"/>
</dbReference>
<dbReference type="EMBL" id="JABMCG010000119">
    <property type="protein sequence ID" value="NUU29109.1"/>
    <property type="molecule type" value="Genomic_DNA"/>
</dbReference>
<dbReference type="SUPFAM" id="SSF53067">
    <property type="entry name" value="Actin-like ATPase domain"/>
    <property type="match status" value="1"/>
</dbReference>